<dbReference type="GO" id="GO:0016491">
    <property type="term" value="F:oxidoreductase activity"/>
    <property type="evidence" value="ECO:0007669"/>
    <property type="project" value="UniProtKB-KW"/>
</dbReference>
<keyword evidence="1" id="KW-0285">Flavoprotein</keyword>
<dbReference type="InterPro" id="IPR013785">
    <property type="entry name" value="Aldolase_TIM"/>
</dbReference>
<dbReference type="EMBL" id="AHYV01000006">
    <property type="protein sequence ID" value="EOT50775.1"/>
    <property type="molecule type" value="Genomic_DNA"/>
</dbReference>
<dbReference type="EMBL" id="ASWL01000002">
    <property type="protein sequence ID" value="EOU23267.1"/>
    <property type="molecule type" value="Genomic_DNA"/>
</dbReference>
<reference evidence="5 7" key="2">
    <citation type="submission" date="2013-03" db="EMBL/GenBank/DDBJ databases">
        <title>The Genome Sequence of Enterococcus avium ATCC_14025 (PacBio/Illumina hybrid assembly).</title>
        <authorList>
            <consortium name="The Broad Institute Genomics Platform"/>
            <consortium name="The Broad Institute Genome Sequencing Center for Infectious Disease"/>
            <person name="Earl A."/>
            <person name="Russ C."/>
            <person name="Gilmore M."/>
            <person name="Surin D."/>
            <person name="Walker B."/>
            <person name="Young S."/>
            <person name="Zeng Q."/>
            <person name="Gargeya S."/>
            <person name="Fitzgerald M."/>
            <person name="Haas B."/>
            <person name="Abouelleil A."/>
            <person name="Allen A.W."/>
            <person name="Alvarado L."/>
            <person name="Arachchi H.M."/>
            <person name="Berlin A.M."/>
            <person name="Chapman S.B."/>
            <person name="Gainer-Dewar J."/>
            <person name="Goldberg J."/>
            <person name="Griggs A."/>
            <person name="Gujja S."/>
            <person name="Hansen M."/>
            <person name="Howarth C."/>
            <person name="Imamovic A."/>
            <person name="Ireland A."/>
            <person name="Larimer J."/>
            <person name="McCowan C."/>
            <person name="Murphy C."/>
            <person name="Pearson M."/>
            <person name="Poon T.W."/>
            <person name="Priest M."/>
            <person name="Roberts A."/>
            <person name="Saif S."/>
            <person name="Shea T."/>
            <person name="Sisk P."/>
            <person name="Sykes S."/>
            <person name="Wortman J."/>
            <person name="Nusbaum C."/>
            <person name="Birren B."/>
        </authorList>
    </citation>
    <scope>NUCLEOTIDE SEQUENCE [LARGE SCALE GENOMIC DNA]</scope>
    <source>
        <strain evidence="5 7">ATCC 14025</strain>
    </source>
</reference>
<dbReference type="InterPro" id="IPR051799">
    <property type="entry name" value="NADH_flavin_oxidoreductase"/>
</dbReference>
<keyword evidence="6" id="KW-1185">Reference proteome</keyword>
<evidence type="ECO:0000256" key="1">
    <source>
        <dbReference type="ARBA" id="ARBA00022630"/>
    </source>
</evidence>
<dbReference type="SUPFAM" id="SSF51395">
    <property type="entry name" value="FMN-linked oxidoreductases"/>
    <property type="match status" value="1"/>
</dbReference>
<evidence type="ECO:0000256" key="2">
    <source>
        <dbReference type="ARBA" id="ARBA00023002"/>
    </source>
</evidence>
<evidence type="ECO:0000259" key="3">
    <source>
        <dbReference type="Pfam" id="PF00724"/>
    </source>
</evidence>
<dbReference type="Gene3D" id="3.20.20.70">
    <property type="entry name" value="Aldolase class I"/>
    <property type="match status" value="1"/>
</dbReference>
<feature type="domain" description="NADH:flavin oxidoreductase/NADH oxidase N-terminal" evidence="3">
    <location>
        <begin position="6"/>
        <end position="329"/>
    </location>
</feature>
<dbReference type="AlphaFoldDB" id="A0AAV3J1W8"/>
<keyword evidence="2" id="KW-0560">Oxidoreductase</keyword>
<organism evidence="5 7">
    <name type="scientific">Enterococcus avium ATCC 14025</name>
    <dbReference type="NCBI Taxonomy" id="1140002"/>
    <lineage>
        <taxon>Bacteria</taxon>
        <taxon>Bacillati</taxon>
        <taxon>Bacillota</taxon>
        <taxon>Bacilli</taxon>
        <taxon>Lactobacillales</taxon>
        <taxon>Enterococcaceae</taxon>
        <taxon>Enterococcus</taxon>
    </lineage>
</organism>
<dbReference type="GO" id="GO:0010181">
    <property type="term" value="F:FMN binding"/>
    <property type="evidence" value="ECO:0007669"/>
    <property type="project" value="InterPro"/>
</dbReference>
<accession>A0AAV3J1W8</accession>
<reference evidence="4 6" key="1">
    <citation type="submission" date="2013-03" db="EMBL/GenBank/DDBJ databases">
        <title>The Genome Sequence of Enterococcus avium ATCC_14025 (Illumina only assembly).</title>
        <authorList>
            <consortium name="The Broad Institute Genomics Platform"/>
            <consortium name="The Broad Institute Genome Sequencing Center for Infectious Disease"/>
            <person name="Earl A."/>
            <person name="Russ C."/>
            <person name="Gilmore M."/>
            <person name="Surin D."/>
            <person name="Walker B."/>
            <person name="Young S."/>
            <person name="Zeng Q."/>
            <person name="Gargeya S."/>
            <person name="Fitzgerald M."/>
            <person name="Haas B."/>
            <person name="Abouelleil A."/>
            <person name="Allen A.W."/>
            <person name="Alvarado L."/>
            <person name="Arachchi H.M."/>
            <person name="Berlin A.M."/>
            <person name="Chapman S.B."/>
            <person name="Gainer-Dewar J."/>
            <person name="Goldberg J."/>
            <person name="Griggs A."/>
            <person name="Gujja S."/>
            <person name="Hansen M."/>
            <person name="Howarth C."/>
            <person name="Imamovic A."/>
            <person name="Ireland A."/>
            <person name="Larimer J."/>
            <person name="McCowan C."/>
            <person name="Murphy C."/>
            <person name="Pearson M."/>
            <person name="Poon T.W."/>
            <person name="Priest M."/>
            <person name="Roberts A."/>
            <person name="Saif S."/>
            <person name="Shea T."/>
            <person name="Sisk P."/>
            <person name="Sykes S."/>
            <person name="Wortman J."/>
            <person name="Nusbaum C."/>
            <person name="Birren B."/>
        </authorList>
    </citation>
    <scope>NUCLEOTIDE SEQUENCE [LARGE SCALE GENOMIC DNA]</scope>
    <source>
        <strain evidence="4 6">ATCC 14025</strain>
    </source>
</reference>
<dbReference type="PANTHER" id="PTHR43656:SF2">
    <property type="entry name" value="BINDING OXIDOREDUCTASE, PUTATIVE (AFU_ORTHOLOGUE AFUA_2G08260)-RELATED"/>
    <property type="match status" value="1"/>
</dbReference>
<evidence type="ECO:0000313" key="7">
    <source>
        <dbReference type="Proteomes" id="UP000014107"/>
    </source>
</evidence>
<sequence>MSLLGTPIKIGYLDVANRLVMPPMATEKAQGDGEVTQALCDYYAEKSAGGFIGLIILEHSYISQEGKASKGQLSMAKDSDIAGLEKLVKTIHQNRSKVFAQINHAGARGKKEIIGGLPKSASAIEHPKFAKNKALPIEMTAADIQKVIADFAAAAVRAKKAGFDGVEIHAAHAYLLTQFYSPLTNKHVDQYSGYSIEGRIRLHLEIIEAVRQAVGPDYPLALRLGASDHAPGGTTIEDSIVAAAAFEQAGIDLLDISGGLSSYINPNSSEQGYFSDLTAALKQKVTIPVLLTGGILDAEVAEELLGEEKADMIGVGRAILKDSEWAKQAMLTLEN</sequence>
<dbReference type="RefSeq" id="WP_016178613.1">
    <property type="nucleotide sequence ID" value="NZ_KE136357.1"/>
</dbReference>
<name>A0AAV3J1W8_ENTAV</name>
<dbReference type="Proteomes" id="UP000014104">
    <property type="component" value="Unassembled WGS sequence"/>
</dbReference>
<comment type="caution">
    <text evidence="5">The sequence shown here is derived from an EMBL/GenBank/DDBJ whole genome shotgun (WGS) entry which is preliminary data.</text>
</comment>
<dbReference type="Proteomes" id="UP000014107">
    <property type="component" value="Unassembled WGS sequence"/>
</dbReference>
<gene>
    <name evidence="5" type="ORF">I570_01131</name>
    <name evidence="4" type="ORF">OMU_00755</name>
</gene>
<proteinExistence type="predicted"/>
<dbReference type="PANTHER" id="PTHR43656">
    <property type="entry name" value="BINDING OXIDOREDUCTASE, PUTATIVE (AFU_ORTHOLOGUE AFUA_2G08260)-RELATED"/>
    <property type="match status" value="1"/>
</dbReference>
<dbReference type="InterPro" id="IPR001155">
    <property type="entry name" value="OxRdtase_FMN_N"/>
</dbReference>
<evidence type="ECO:0000313" key="5">
    <source>
        <dbReference type="EMBL" id="EOU23267.1"/>
    </source>
</evidence>
<dbReference type="Pfam" id="PF00724">
    <property type="entry name" value="Oxidored_FMN"/>
    <property type="match status" value="1"/>
</dbReference>
<protein>
    <recommendedName>
        <fullName evidence="3">NADH:flavin oxidoreductase/NADH oxidase N-terminal domain-containing protein</fullName>
    </recommendedName>
</protein>
<evidence type="ECO:0000313" key="4">
    <source>
        <dbReference type="EMBL" id="EOT50775.1"/>
    </source>
</evidence>
<evidence type="ECO:0000313" key="6">
    <source>
        <dbReference type="Proteomes" id="UP000014104"/>
    </source>
</evidence>
<dbReference type="CDD" id="cd02803">
    <property type="entry name" value="OYE_like_FMN_family"/>
    <property type="match status" value="1"/>
</dbReference>